<dbReference type="InterPro" id="IPR012433">
    <property type="entry name" value="Imm11"/>
</dbReference>
<organism evidence="2 3">
    <name type="scientific">Cystobacter fuscus</name>
    <dbReference type="NCBI Taxonomy" id="43"/>
    <lineage>
        <taxon>Bacteria</taxon>
        <taxon>Pseudomonadati</taxon>
        <taxon>Myxococcota</taxon>
        <taxon>Myxococcia</taxon>
        <taxon>Myxococcales</taxon>
        <taxon>Cystobacterineae</taxon>
        <taxon>Archangiaceae</taxon>
        <taxon>Cystobacter</taxon>
    </lineage>
</organism>
<sequence length="193" mass="22528">MTARTKYYEIDDDKYIPGRWYLRMPRTDEAGRGEMFDVWRFSKGRYLTIEHPIRMRVMPNGTALEFSRAFGIPIVHRRVVALFERLGLQREVQFIPVEIDGQSEPFFLLNALHIIRCIDDARCDEVFYRGPEDGEPDRVGHYKNVRGLKVDPARVGDANIFRPWGWTVVLIVSERVKLAMDEEGITGTYFVEV</sequence>
<dbReference type="AlphaFoldDB" id="A0A250J580"/>
<dbReference type="KEGG" id="cfus:CYFUS_004087"/>
<feature type="domain" description="Immunity MXAN-0049 protein" evidence="1">
    <location>
        <begin position="46"/>
        <end position="192"/>
    </location>
</feature>
<reference evidence="2 3" key="1">
    <citation type="submission" date="2017-06" db="EMBL/GenBank/DDBJ databases">
        <title>Sequencing and comparative analysis of myxobacterial genomes.</title>
        <authorList>
            <person name="Rupp O."/>
            <person name="Goesmann A."/>
            <person name="Sogaard-Andersen L."/>
        </authorList>
    </citation>
    <scope>NUCLEOTIDE SEQUENCE [LARGE SCALE GENOMIC DNA]</scope>
    <source>
        <strain evidence="2 3">DSM 52655</strain>
    </source>
</reference>
<evidence type="ECO:0000313" key="2">
    <source>
        <dbReference type="EMBL" id="ATB38652.1"/>
    </source>
</evidence>
<protein>
    <recommendedName>
        <fullName evidence="1">Immunity MXAN-0049 protein domain-containing protein</fullName>
    </recommendedName>
</protein>
<dbReference type="EMBL" id="CP022098">
    <property type="protein sequence ID" value="ATB38652.1"/>
    <property type="molecule type" value="Genomic_DNA"/>
</dbReference>
<accession>A0A250J580</accession>
<gene>
    <name evidence="2" type="ORF">CYFUS_004087</name>
</gene>
<evidence type="ECO:0000259" key="1">
    <source>
        <dbReference type="Pfam" id="PF07791"/>
    </source>
</evidence>
<dbReference type="RefSeq" id="WP_332468404.1">
    <property type="nucleotide sequence ID" value="NZ_CP022098.1"/>
</dbReference>
<name>A0A250J580_9BACT</name>
<dbReference type="Pfam" id="PF07791">
    <property type="entry name" value="Imm11"/>
    <property type="match status" value="1"/>
</dbReference>
<evidence type="ECO:0000313" key="3">
    <source>
        <dbReference type="Proteomes" id="UP000217257"/>
    </source>
</evidence>
<dbReference type="Proteomes" id="UP000217257">
    <property type="component" value="Chromosome"/>
</dbReference>
<proteinExistence type="predicted"/>